<evidence type="ECO:0000259" key="1">
    <source>
        <dbReference type="Pfam" id="PF22557"/>
    </source>
</evidence>
<accession>A0A6N7IQX8</accession>
<evidence type="ECO:0000313" key="2">
    <source>
        <dbReference type="EMBL" id="MQL51949.1"/>
    </source>
</evidence>
<dbReference type="EMBL" id="WHYR01000014">
    <property type="protein sequence ID" value="MQL51949.1"/>
    <property type="molecule type" value="Genomic_DNA"/>
</dbReference>
<comment type="caution">
    <text evidence="2">The sequence shown here is derived from an EMBL/GenBank/DDBJ whole genome shotgun (WGS) entry which is preliminary data.</text>
</comment>
<keyword evidence="3" id="KW-1185">Reference proteome</keyword>
<feature type="domain" description="Dual OB-containing" evidence="1">
    <location>
        <begin position="1"/>
        <end position="146"/>
    </location>
</feature>
<dbReference type="Proteomes" id="UP000441717">
    <property type="component" value="Unassembled WGS sequence"/>
</dbReference>
<evidence type="ECO:0000313" key="3">
    <source>
        <dbReference type="Proteomes" id="UP000441717"/>
    </source>
</evidence>
<gene>
    <name evidence="2" type="ORF">GFC01_06645</name>
</gene>
<protein>
    <recommendedName>
        <fullName evidence="1">Dual OB-containing domain-containing protein</fullName>
    </recommendedName>
</protein>
<proteinExistence type="predicted"/>
<dbReference type="InterPro" id="IPR054335">
    <property type="entry name" value="DuOB_dom"/>
</dbReference>
<reference evidence="2 3" key="1">
    <citation type="submission" date="2019-10" db="EMBL/GenBank/DDBJ databases">
        <title>Comparative genomics of sulfur disproportionating microorganisms.</title>
        <authorList>
            <person name="Ward L.M."/>
            <person name="Bertran E."/>
            <person name="Johnston D."/>
        </authorList>
    </citation>
    <scope>NUCLEOTIDE SEQUENCE [LARGE SCALE GENOMIC DNA]</scope>
    <source>
        <strain evidence="2 3">DSM 14055</strain>
    </source>
</reference>
<name>A0A6N7IQX8_9FIRM</name>
<organism evidence="2 3">
    <name type="scientific">Desulfofundulus thermobenzoicus</name>
    <dbReference type="NCBI Taxonomy" id="29376"/>
    <lineage>
        <taxon>Bacteria</taxon>
        <taxon>Bacillati</taxon>
        <taxon>Bacillota</taxon>
        <taxon>Clostridia</taxon>
        <taxon>Eubacteriales</taxon>
        <taxon>Peptococcaceae</taxon>
        <taxon>Desulfofundulus</taxon>
    </lineage>
</organism>
<dbReference type="Pfam" id="PF22557">
    <property type="entry name" value="DuOB"/>
    <property type="match status" value="1"/>
</dbReference>
<dbReference type="AlphaFoldDB" id="A0A6N7IQX8"/>
<dbReference type="OrthoDB" id="2971139at2"/>
<sequence length="216" mass="24684">MEVVVLAVTKMKEGFCVAGMTLQGRWVRLIPRGNYNWPAIKYRCGGHIEVGDVLKVDGTWRYSDPPHSEDYEISAASRRCRLTNQQLLAFCREHREDGAAFLTLMGRQKRSLCLLRVDRILTVYKDENPLKDRLAVLFDNQWQRNYTKAPGFPCTGLQWRAMQSLGLPMPVFREVYVVFGLTRGIKEEKKTVPPSPMVISIIGDPPLPGEIDYQNP</sequence>